<comment type="PTM">
    <text evidence="5">Predicted to be exported by the Tat system. The position of the signal peptide cleavage has not been experimentally proven.</text>
</comment>
<dbReference type="EC" id="1.8.5.-" evidence="5"/>
<comment type="function">
    <text evidence="5">Part of the MsrPQ system that repairs oxidized periplasmic proteins containing methionine sulfoxide residues (Met-O), using respiratory chain electrons. Thus protects these proteins from oxidative-stress damage caused by reactive species of oxygen and chlorine generated by the host defense mechanisms. MsrPQ is essential for the maintenance of envelope integrity under bleach stress, rescuing a wide series of structurally unrelated periplasmic proteins from methionine oxidation. The catalytic subunit MsrP is non-stereospecific, being able to reduce both (R-) and (S-) diastereoisomers of methionine sulfoxide.</text>
</comment>
<comment type="cofactor">
    <cofactor evidence="5">
        <name>Mo-molybdopterin</name>
        <dbReference type="ChEBI" id="CHEBI:71302"/>
    </cofactor>
    <text evidence="5">Binds 1 Mo-molybdopterin (Mo-MPT) cofactor per subunit.</text>
</comment>
<organism evidence="7 8">
    <name type="scientific">Novilysobacter selenitireducens</name>
    <dbReference type="NCBI Taxonomy" id="2872639"/>
    <lineage>
        <taxon>Bacteria</taxon>
        <taxon>Pseudomonadati</taxon>
        <taxon>Pseudomonadota</taxon>
        <taxon>Gammaproteobacteria</taxon>
        <taxon>Lysobacterales</taxon>
        <taxon>Lysobacteraceae</taxon>
        <taxon>Novilysobacter</taxon>
    </lineage>
</organism>
<evidence type="ECO:0000256" key="4">
    <source>
        <dbReference type="ARBA" id="ARBA00023002"/>
    </source>
</evidence>
<keyword evidence="4 5" id="KW-0560">Oxidoreductase</keyword>
<dbReference type="InterPro" id="IPR000572">
    <property type="entry name" value="OxRdtase_Mopterin-bd_dom"/>
</dbReference>
<dbReference type="Proteomes" id="UP001430954">
    <property type="component" value="Unassembled WGS sequence"/>
</dbReference>
<dbReference type="GO" id="GO:0016491">
    <property type="term" value="F:oxidoreductase activity"/>
    <property type="evidence" value="ECO:0007669"/>
    <property type="project" value="UniProtKB-KW"/>
</dbReference>
<feature type="domain" description="Oxidoreductase molybdopterin-binding" evidence="6">
    <location>
        <begin position="100"/>
        <end position="255"/>
    </location>
</feature>
<keyword evidence="3 5" id="KW-0732">Signal</keyword>
<evidence type="ECO:0000256" key="2">
    <source>
        <dbReference type="ARBA" id="ARBA00022723"/>
    </source>
</evidence>
<name>A0ABS7T7W2_9GAMM</name>
<dbReference type="PROSITE" id="PS51318">
    <property type="entry name" value="TAT"/>
    <property type="match status" value="1"/>
</dbReference>
<feature type="binding site" evidence="5">
    <location>
        <position position="173"/>
    </location>
    <ligand>
        <name>Mo-molybdopterin</name>
        <dbReference type="ChEBI" id="CHEBI:71302"/>
    </ligand>
</feature>
<proteinExistence type="inferred from homology"/>
<dbReference type="RefSeq" id="WP_223676387.1">
    <property type="nucleotide sequence ID" value="NZ_JAINZW010000004.1"/>
</dbReference>
<keyword evidence="8" id="KW-1185">Reference proteome</keyword>
<comment type="catalytic activity">
    <reaction evidence="5">
        <text>L-methionyl-[protein] + a quinone + H2O = L-methionyl-(S)-S-oxide-[protein] + a quinol</text>
        <dbReference type="Rhea" id="RHEA:51292"/>
        <dbReference type="Rhea" id="RHEA-COMP:12313"/>
        <dbReference type="Rhea" id="RHEA-COMP:12315"/>
        <dbReference type="ChEBI" id="CHEBI:15377"/>
        <dbReference type="ChEBI" id="CHEBI:16044"/>
        <dbReference type="ChEBI" id="CHEBI:24646"/>
        <dbReference type="ChEBI" id="CHEBI:44120"/>
        <dbReference type="ChEBI" id="CHEBI:132124"/>
    </reaction>
</comment>
<keyword evidence="2 5" id="KW-0479">Metal-binding</keyword>
<evidence type="ECO:0000313" key="8">
    <source>
        <dbReference type="Proteomes" id="UP001430954"/>
    </source>
</evidence>
<protein>
    <recommendedName>
        <fullName evidence="5">Protein-methionine-sulfoxide reductase catalytic subunit MsrP</fullName>
        <ecNumber evidence="5">1.8.5.-</ecNumber>
    </recommendedName>
</protein>
<comment type="caution">
    <text evidence="7">The sequence shown here is derived from an EMBL/GenBank/DDBJ whole genome shotgun (WGS) entry which is preliminary data.</text>
</comment>
<evidence type="ECO:0000259" key="6">
    <source>
        <dbReference type="Pfam" id="PF00174"/>
    </source>
</evidence>
<dbReference type="InterPro" id="IPR022867">
    <property type="entry name" value="MsrP"/>
</dbReference>
<evidence type="ECO:0000256" key="3">
    <source>
        <dbReference type="ARBA" id="ARBA00022729"/>
    </source>
</evidence>
<dbReference type="EMBL" id="JAINZW010000004">
    <property type="protein sequence ID" value="MBZ4039948.1"/>
    <property type="molecule type" value="Genomic_DNA"/>
</dbReference>
<feature type="binding site" evidence="5">
    <location>
        <position position="226"/>
    </location>
    <ligand>
        <name>Mo-molybdopterin</name>
        <dbReference type="ChEBI" id="CHEBI:71302"/>
    </ligand>
</feature>
<dbReference type="Gene3D" id="3.90.420.10">
    <property type="entry name" value="Oxidoreductase, molybdopterin-binding domain"/>
    <property type="match status" value="1"/>
</dbReference>
<feature type="binding site" evidence="5">
    <location>
        <position position="80"/>
    </location>
    <ligand>
        <name>Mo-molybdopterin</name>
        <dbReference type="ChEBI" id="CHEBI:71302"/>
    </ligand>
</feature>
<dbReference type="PANTHER" id="PTHR43032:SF3">
    <property type="entry name" value="PROTEIN-METHIONINE-SULFOXIDE REDUCTASE CATALYTIC SUBUNIT MSRP"/>
    <property type="match status" value="1"/>
</dbReference>
<dbReference type="SUPFAM" id="SSF56524">
    <property type="entry name" value="Oxidoreductase molybdopterin-binding domain"/>
    <property type="match status" value="1"/>
</dbReference>
<dbReference type="PANTHER" id="PTHR43032">
    <property type="entry name" value="PROTEIN-METHIONINE-SULFOXIDE REDUCTASE"/>
    <property type="match status" value="1"/>
</dbReference>
<sequence length="323" mass="35904">MSLRDALRIPAAEITDEAVYRDRRRLLAAMAAAPALSLAGCAESAPPPPASNVRISPEQARAGFVTDEVKTSYQDVTTYNNFYEFGTGKSDPSRAAKTLQTSPWSVAVGGECEKPGTVSLADLLKGITPTERIYRLRCVEGWSMVIPWLGVPLADVLKRFAPTSKAKFVAFTTLADRKQMPGIAYRSINWPYREGLRIDEAMHPLAFLATGLYGKPLPQQNGAPLRLVVPWKYGFKSIKSIVAIDFVEKRPRTAWNDLQPSEYGFFSNVNPNVDHPRWSQKTERRIAGTGSKLFADRIPTRLFNGYADQVAGLYAGMDLRQWF</sequence>
<gene>
    <name evidence="5 7" type="primary">msrP</name>
    <name evidence="7" type="ORF">K6753_10440</name>
</gene>
<feature type="binding site" evidence="5">
    <location>
        <begin position="237"/>
        <end position="239"/>
    </location>
    <ligand>
        <name>Mo-molybdopterin</name>
        <dbReference type="ChEBI" id="CHEBI:71302"/>
    </ligand>
</feature>
<keyword evidence="1 5" id="KW-0500">Molybdenum</keyword>
<accession>A0ABS7T7W2</accession>
<comment type="subunit">
    <text evidence="5">Heterodimer of a catalytic subunit (MsrP) and a heme-binding subunit (MsrQ).</text>
</comment>
<reference evidence="7 8" key="1">
    <citation type="submission" date="2021-09" db="EMBL/GenBank/DDBJ databases">
        <title>Lysobacter sp. 13A isolated from the river sediment.</title>
        <authorList>
            <person name="Liu H."/>
            <person name="Li S."/>
            <person name="Mao S."/>
        </authorList>
    </citation>
    <scope>NUCLEOTIDE SEQUENCE [LARGE SCALE GENOMIC DNA]</scope>
    <source>
        <strain evidence="7 8">13A</strain>
    </source>
</reference>
<feature type="binding site" evidence="5">
    <location>
        <position position="138"/>
    </location>
    <ligand>
        <name>Mo-molybdopterin</name>
        <dbReference type="ChEBI" id="CHEBI:71302"/>
    </ligand>
    <ligandPart>
        <name>Mo</name>
        <dbReference type="ChEBI" id="CHEBI:28685"/>
    </ligandPart>
</feature>
<dbReference type="HAMAP" id="MF_01206">
    <property type="entry name" value="MsrP"/>
    <property type="match status" value="1"/>
</dbReference>
<evidence type="ECO:0000256" key="1">
    <source>
        <dbReference type="ARBA" id="ARBA00022505"/>
    </source>
</evidence>
<dbReference type="Pfam" id="PF00174">
    <property type="entry name" value="Oxidored_molyb"/>
    <property type="match status" value="1"/>
</dbReference>
<dbReference type="InterPro" id="IPR036374">
    <property type="entry name" value="OxRdtase_Mopterin-bd_sf"/>
</dbReference>
<feature type="binding site" evidence="5">
    <location>
        <position position="221"/>
    </location>
    <ligand>
        <name>Mo-molybdopterin</name>
        <dbReference type="ChEBI" id="CHEBI:71302"/>
    </ligand>
</feature>
<comment type="catalytic activity">
    <reaction evidence="5">
        <text>L-methionyl-[protein] + a quinone + H2O = L-methionyl-(R)-S-oxide-[protein] + a quinol</text>
        <dbReference type="Rhea" id="RHEA:51296"/>
        <dbReference type="Rhea" id="RHEA-COMP:12313"/>
        <dbReference type="Rhea" id="RHEA-COMP:12314"/>
        <dbReference type="ChEBI" id="CHEBI:15377"/>
        <dbReference type="ChEBI" id="CHEBI:16044"/>
        <dbReference type="ChEBI" id="CHEBI:24646"/>
        <dbReference type="ChEBI" id="CHEBI:45764"/>
        <dbReference type="ChEBI" id="CHEBI:132124"/>
    </reaction>
</comment>
<evidence type="ECO:0000256" key="5">
    <source>
        <dbReference type="HAMAP-Rule" id="MF_01206"/>
    </source>
</evidence>
<comment type="similarity">
    <text evidence="5">Belongs to the MsrP family.</text>
</comment>
<dbReference type="InterPro" id="IPR006311">
    <property type="entry name" value="TAT_signal"/>
</dbReference>
<evidence type="ECO:0000313" key="7">
    <source>
        <dbReference type="EMBL" id="MBZ4039948.1"/>
    </source>
</evidence>
<feature type="binding site" evidence="5">
    <location>
        <begin position="83"/>
        <end position="84"/>
    </location>
    <ligand>
        <name>Mo-molybdopterin</name>
        <dbReference type="ChEBI" id="CHEBI:71302"/>
    </ligand>
</feature>
<dbReference type="NCBIfam" id="NF003767">
    <property type="entry name" value="PRK05363.1"/>
    <property type="match status" value="1"/>
</dbReference>